<accession>A0AAW8GHN4</accession>
<protein>
    <recommendedName>
        <fullName evidence="4">Benenodin family lasso peptide</fullName>
    </recommendedName>
</protein>
<evidence type="ECO:0000313" key="3">
    <source>
        <dbReference type="Proteomes" id="UP001234354"/>
    </source>
</evidence>
<comment type="caution">
    <text evidence="2">The sequence shown here is derived from an EMBL/GenBank/DDBJ whole genome shotgun (WGS) entry which is preliminary data.</text>
</comment>
<evidence type="ECO:0000256" key="1">
    <source>
        <dbReference type="SAM" id="MobiDB-lite"/>
    </source>
</evidence>
<dbReference type="InterPro" id="IPR049805">
    <property type="entry name" value="Lasso_benenodin"/>
</dbReference>
<evidence type="ECO:0008006" key="4">
    <source>
        <dbReference type="Google" id="ProtNLM"/>
    </source>
</evidence>
<dbReference type="NCBIfam" id="NF033522">
    <property type="entry name" value="lasso_benenodin"/>
    <property type="match status" value="1"/>
</dbReference>
<dbReference type="Pfam" id="PF24178">
    <property type="entry name" value="Subterisin"/>
    <property type="match status" value="1"/>
</dbReference>
<evidence type="ECO:0000313" key="2">
    <source>
        <dbReference type="EMBL" id="MDQ1121242.1"/>
    </source>
</evidence>
<proteinExistence type="predicted"/>
<dbReference type="AlphaFoldDB" id="A0AAW8GHN4"/>
<organism evidence="2 3">
    <name type="scientific">Pseudoxanthomonas winnipegensis</name>
    <dbReference type="NCBI Taxonomy" id="2480810"/>
    <lineage>
        <taxon>Bacteria</taxon>
        <taxon>Pseudomonadati</taxon>
        <taxon>Pseudomonadota</taxon>
        <taxon>Gammaproteobacteria</taxon>
        <taxon>Lysobacterales</taxon>
        <taxon>Lysobacteraceae</taxon>
        <taxon>Pseudoxanthomonas</taxon>
    </lineage>
</organism>
<dbReference type="RefSeq" id="WP_306995033.1">
    <property type="nucleotide sequence ID" value="NZ_JAUTBB010000001.1"/>
</dbReference>
<sequence length="47" mass="4727">MDSNENIRSNTPENVIVLGVASIETQGGGSPAVEMLGEQPGAGISEA</sequence>
<dbReference type="EMBL" id="JAUTBB010000001">
    <property type="protein sequence ID" value="MDQ1121242.1"/>
    <property type="molecule type" value="Genomic_DNA"/>
</dbReference>
<reference evidence="2" key="1">
    <citation type="submission" date="2023-07" db="EMBL/GenBank/DDBJ databases">
        <title>Functional and genomic diversity of the sorghum phyllosphere microbiome.</title>
        <authorList>
            <person name="Shade A."/>
        </authorList>
    </citation>
    <scope>NUCLEOTIDE SEQUENCE</scope>
    <source>
        <strain evidence="2">SORGH_AS_0908</strain>
    </source>
</reference>
<gene>
    <name evidence="2" type="ORF">QE383_003550</name>
</gene>
<name>A0AAW8GHN4_9GAMM</name>
<dbReference type="Proteomes" id="UP001234354">
    <property type="component" value="Unassembled WGS sequence"/>
</dbReference>
<feature type="region of interest" description="Disordered" evidence="1">
    <location>
        <begin position="27"/>
        <end position="47"/>
    </location>
</feature>